<dbReference type="InterPro" id="IPR003718">
    <property type="entry name" value="OsmC/Ohr_fam"/>
</dbReference>
<accession>A0A1H2NDE1</accession>
<dbReference type="PANTHER" id="PTHR42830:SF2">
    <property type="entry name" value="OSMC_OHR FAMILY PROTEIN"/>
    <property type="match status" value="1"/>
</dbReference>
<dbReference type="STRING" id="546874.SAMN04488544_3796"/>
<evidence type="ECO:0000313" key="2">
    <source>
        <dbReference type="Proteomes" id="UP000198825"/>
    </source>
</evidence>
<dbReference type="InterPro" id="IPR052707">
    <property type="entry name" value="OsmC_Ohr_Peroxiredoxin"/>
</dbReference>
<dbReference type="RefSeq" id="WP_091078088.1">
    <property type="nucleotide sequence ID" value="NZ_LT629799.1"/>
</dbReference>
<keyword evidence="2" id="KW-1185">Reference proteome</keyword>
<dbReference type="EMBL" id="LT629799">
    <property type="protein sequence ID" value="SDV03430.1"/>
    <property type="molecule type" value="Genomic_DNA"/>
</dbReference>
<proteinExistence type="predicted"/>
<dbReference type="SUPFAM" id="SSF82784">
    <property type="entry name" value="OsmC-like"/>
    <property type="match status" value="1"/>
</dbReference>
<organism evidence="1 2">
    <name type="scientific">Microlunatus sagamiharensis</name>
    <dbReference type="NCBI Taxonomy" id="546874"/>
    <lineage>
        <taxon>Bacteria</taxon>
        <taxon>Bacillati</taxon>
        <taxon>Actinomycetota</taxon>
        <taxon>Actinomycetes</taxon>
        <taxon>Propionibacteriales</taxon>
        <taxon>Propionibacteriaceae</taxon>
        <taxon>Microlunatus</taxon>
    </lineage>
</organism>
<dbReference type="OrthoDB" id="9795405at2"/>
<dbReference type="PANTHER" id="PTHR42830">
    <property type="entry name" value="OSMOTICALLY INDUCIBLE FAMILY PROTEIN"/>
    <property type="match status" value="1"/>
</dbReference>
<dbReference type="Proteomes" id="UP000198825">
    <property type="component" value="Chromosome I"/>
</dbReference>
<protein>
    <submittedName>
        <fullName evidence="1">Organic hydroperoxide reductase OsmC/OhrA</fullName>
    </submittedName>
</protein>
<dbReference type="InterPro" id="IPR036102">
    <property type="entry name" value="OsmC/Ohrsf"/>
</dbReference>
<dbReference type="Pfam" id="PF02566">
    <property type="entry name" value="OsmC"/>
    <property type="match status" value="1"/>
</dbReference>
<reference evidence="2" key="1">
    <citation type="submission" date="2016-10" db="EMBL/GenBank/DDBJ databases">
        <authorList>
            <person name="Varghese N."/>
            <person name="Submissions S."/>
        </authorList>
    </citation>
    <scope>NUCLEOTIDE SEQUENCE [LARGE SCALE GENOMIC DNA]</scope>
    <source>
        <strain evidence="2">DSM 21743</strain>
    </source>
</reference>
<evidence type="ECO:0000313" key="1">
    <source>
        <dbReference type="EMBL" id="SDV03430.1"/>
    </source>
</evidence>
<dbReference type="InterPro" id="IPR015946">
    <property type="entry name" value="KH_dom-like_a/b"/>
</dbReference>
<dbReference type="AlphaFoldDB" id="A0A1H2NDE1"/>
<dbReference type="Gene3D" id="3.30.300.20">
    <property type="match status" value="1"/>
</dbReference>
<gene>
    <name evidence="1" type="ORF">SAMN04488544_3796</name>
</gene>
<sequence length="165" mass="17471">MAEHRYETRLSWADPAGTVDVRSYTREHEVVAPGRAVLVGTADKPFRGDPALWNPELLLLAALSGCHLLSYLSFCARAGVVVTSYADAASGAMRQEGMGGRFTEVVLRPEVVVADASMLQQAEALHAPAHDACFIASSVNFPVRHAATVLVAGAGRDAGGREVGR</sequence>
<name>A0A1H2NDE1_9ACTN</name>